<dbReference type="GO" id="GO:0010468">
    <property type="term" value="P:regulation of gene expression"/>
    <property type="evidence" value="ECO:0007669"/>
    <property type="project" value="TreeGrafter"/>
</dbReference>
<dbReference type="PANTHER" id="PTHR46040">
    <property type="entry name" value="HIGH MOBILITY GROUP PROTEIN 2"/>
    <property type="match status" value="1"/>
</dbReference>
<dbReference type="InterPro" id="IPR051965">
    <property type="entry name" value="ChromReg_NeuronalGeneExpr"/>
</dbReference>
<feature type="domain" description="HMG box" evidence="6">
    <location>
        <begin position="422"/>
        <end position="490"/>
    </location>
</feature>
<feature type="coiled-coil region" evidence="4">
    <location>
        <begin position="638"/>
        <end position="665"/>
    </location>
</feature>
<dbReference type="Gene3D" id="3.30.160.60">
    <property type="entry name" value="Classic Zinc Finger"/>
    <property type="match status" value="1"/>
</dbReference>
<dbReference type="InterPro" id="IPR036910">
    <property type="entry name" value="HMG_box_dom_sf"/>
</dbReference>
<feature type="region of interest" description="Disordered" evidence="5">
    <location>
        <begin position="387"/>
        <end position="411"/>
    </location>
</feature>
<proteinExistence type="predicted"/>
<dbReference type="EMBL" id="JAIZAY010000017">
    <property type="protein sequence ID" value="KAJ8025378.1"/>
    <property type="molecule type" value="Genomic_DNA"/>
</dbReference>
<keyword evidence="1 3" id="KW-0238">DNA-binding</keyword>
<dbReference type="Pfam" id="PF00505">
    <property type="entry name" value="HMG_box"/>
    <property type="match status" value="1"/>
</dbReference>
<dbReference type="Gene3D" id="1.10.30.10">
    <property type="entry name" value="High mobility group box domain"/>
    <property type="match status" value="1"/>
</dbReference>
<feature type="compositionally biased region" description="Basic residues" evidence="5">
    <location>
        <begin position="398"/>
        <end position="411"/>
    </location>
</feature>
<dbReference type="AlphaFoldDB" id="A0A9Q0YMT3"/>
<dbReference type="PANTHER" id="PTHR46040:SF3">
    <property type="entry name" value="HIGH MOBILITY GROUP PROTEIN 2"/>
    <property type="match status" value="1"/>
</dbReference>
<accession>A0A9Q0YMT3</accession>
<reference evidence="7" key="1">
    <citation type="submission" date="2021-10" db="EMBL/GenBank/DDBJ databases">
        <title>Tropical sea cucumber genome reveals ecological adaptation and Cuvierian tubules defense mechanism.</title>
        <authorList>
            <person name="Chen T."/>
        </authorList>
    </citation>
    <scope>NUCLEOTIDE SEQUENCE</scope>
    <source>
        <strain evidence="7">Nanhai2018</strain>
        <tissue evidence="7">Muscle</tissue>
    </source>
</reference>
<keyword evidence="8" id="KW-1185">Reference proteome</keyword>
<sequence length="689" mass="75187">MNDSDQVSVTEAPLMGKLTPRLLRTLSSESNLQTISLGSSGENDSLATISLAEIGGIPHSGAAAPLDPNLLIGLSPETLSVMSAPFQFLPSTSSQNELSIGNGDLPSSSVGDLETLAITRSSTDRDTITTCVTNTHPVTSCLSSFSSDSICLGKDVKNSVSSAIQLETDGMCSDPNVVTIMNNAIVRNSQVVSAMHCEQSTEETHDEVNDQQALGADSNRPLNLFENSDLESGCHTLNASSVEGPQGEDETDGPVQVQAFLSDAPGTSHDSMNSVVTIARPSGKKVCTSSSLMNLSNPVEGVPECTSQITSAETHTTDSPEGQSSILSSSENNVQYVSITVPNVEINSSGQLVISHVSLLQAPQSSNFLPLVTQSVEAPIISQTVVPDSTSEGLTPKSTKRKGGWPKGKKRKVNAVEAAQVPKAPTTSYMMFFRENRERIEKENETLAFKDLLKVIGNKWATLTEEERKVYTDKAAKQKKRYLSEVKSHAQTEAYQTLIRKEAIRRLNNSEGDFPGSEGLFLMGDFSLMEEDPLNPNELYCKVCDQYFSTIHNKKEHLSGRQHVKTVGEKLYSYSQQQQQQPTDPIPQPDSLEGFEEMVKKDLTSLDGIRAEIMELHAHRELEVKNLRREATDNVMKNVQLTRELKDLQDTYNKLEGDIKNLKAIESSLHTKLNGLRLLMTLFGVMNFS</sequence>
<feature type="region of interest" description="Disordered" evidence="5">
    <location>
        <begin position="308"/>
        <end position="328"/>
    </location>
</feature>
<dbReference type="PROSITE" id="PS50118">
    <property type="entry name" value="HMG_BOX_2"/>
    <property type="match status" value="1"/>
</dbReference>
<evidence type="ECO:0000256" key="1">
    <source>
        <dbReference type="ARBA" id="ARBA00023125"/>
    </source>
</evidence>
<dbReference type="InterPro" id="IPR009071">
    <property type="entry name" value="HMG_box_dom"/>
</dbReference>
<evidence type="ECO:0000313" key="8">
    <source>
        <dbReference type="Proteomes" id="UP001152320"/>
    </source>
</evidence>
<name>A0A9Q0YMT3_HOLLE</name>
<gene>
    <name evidence="7" type="ORF">HOLleu_32919</name>
</gene>
<evidence type="ECO:0000256" key="2">
    <source>
        <dbReference type="ARBA" id="ARBA00023242"/>
    </source>
</evidence>
<dbReference type="OrthoDB" id="3213154at2759"/>
<evidence type="ECO:0000256" key="5">
    <source>
        <dbReference type="SAM" id="MobiDB-lite"/>
    </source>
</evidence>
<dbReference type="GO" id="GO:0003677">
    <property type="term" value="F:DNA binding"/>
    <property type="evidence" value="ECO:0007669"/>
    <property type="project" value="UniProtKB-UniRule"/>
</dbReference>
<dbReference type="GO" id="GO:0005634">
    <property type="term" value="C:nucleus"/>
    <property type="evidence" value="ECO:0007669"/>
    <property type="project" value="UniProtKB-UniRule"/>
</dbReference>
<dbReference type="SUPFAM" id="SSF57667">
    <property type="entry name" value="beta-beta-alpha zinc fingers"/>
    <property type="match status" value="1"/>
</dbReference>
<feature type="compositionally biased region" description="Polar residues" evidence="5">
    <location>
        <begin position="387"/>
        <end position="397"/>
    </location>
</feature>
<keyword evidence="2 3" id="KW-0539">Nucleus</keyword>
<dbReference type="InterPro" id="IPR036236">
    <property type="entry name" value="Znf_C2H2_sf"/>
</dbReference>
<evidence type="ECO:0000313" key="7">
    <source>
        <dbReference type="EMBL" id="KAJ8025378.1"/>
    </source>
</evidence>
<dbReference type="SUPFAM" id="SSF47095">
    <property type="entry name" value="HMG-box"/>
    <property type="match status" value="1"/>
</dbReference>
<protein>
    <submittedName>
        <fullName evidence="7">High mobility group protein 20A</fullName>
    </submittedName>
</protein>
<keyword evidence="4" id="KW-0175">Coiled coil</keyword>
<dbReference type="SMART" id="SM00398">
    <property type="entry name" value="HMG"/>
    <property type="match status" value="1"/>
</dbReference>
<feature type="region of interest" description="Disordered" evidence="5">
    <location>
        <begin position="234"/>
        <end position="253"/>
    </location>
</feature>
<comment type="caution">
    <text evidence="7">The sequence shown here is derived from an EMBL/GenBank/DDBJ whole genome shotgun (WGS) entry which is preliminary data.</text>
</comment>
<feature type="DNA-binding region" description="HMG box" evidence="3">
    <location>
        <begin position="422"/>
        <end position="490"/>
    </location>
</feature>
<evidence type="ECO:0000256" key="3">
    <source>
        <dbReference type="PROSITE-ProRule" id="PRU00267"/>
    </source>
</evidence>
<organism evidence="7 8">
    <name type="scientific">Holothuria leucospilota</name>
    <name type="common">Black long sea cucumber</name>
    <name type="synonym">Mertensiothuria leucospilota</name>
    <dbReference type="NCBI Taxonomy" id="206669"/>
    <lineage>
        <taxon>Eukaryota</taxon>
        <taxon>Metazoa</taxon>
        <taxon>Echinodermata</taxon>
        <taxon>Eleutherozoa</taxon>
        <taxon>Echinozoa</taxon>
        <taxon>Holothuroidea</taxon>
        <taxon>Aspidochirotacea</taxon>
        <taxon>Aspidochirotida</taxon>
        <taxon>Holothuriidae</taxon>
        <taxon>Holothuria</taxon>
    </lineage>
</organism>
<evidence type="ECO:0000256" key="4">
    <source>
        <dbReference type="SAM" id="Coils"/>
    </source>
</evidence>
<dbReference type="Proteomes" id="UP001152320">
    <property type="component" value="Chromosome 17"/>
</dbReference>
<evidence type="ECO:0000259" key="6">
    <source>
        <dbReference type="PROSITE" id="PS50118"/>
    </source>
</evidence>